<feature type="compositionally biased region" description="Basic and acidic residues" evidence="6">
    <location>
        <begin position="745"/>
        <end position="755"/>
    </location>
</feature>
<accession>A0A9W7CAN8</accession>
<dbReference type="InterPro" id="IPR001680">
    <property type="entry name" value="WD40_rpt"/>
</dbReference>
<keyword evidence="4" id="KW-0677">Repeat</keyword>
<evidence type="ECO:0000256" key="3">
    <source>
        <dbReference type="ARBA" id="ARBA00022574"/>
    </source>
</evidence>
<feature type="domain" description="Nucleolar protein 10-like N-terminal" evidence="9">
    <location>
        <begin position="342"/>
        <end position="421"/>
    </location>
</feature>
<feature type="compositionally biased region" description="Basic and acidic residues" evidence="6">
    <location>
        <begin position="600"/>
        <end position="612"/>
    </location>
</feature>
<feature type="domain" description="NUC153" evidence="7">
    <location>
        <begin position="547"/>
        <end position="574"/>
    </location>
</feature>
<dbReference type="InterPro" id="IPR040382">
    <property type="entry name" value="NOL10/Enp2"/>
</dbReference>
<comment type="similarity">
    <text evidence="2">Belongs to the WD repeat NOL10/ENP2 family.</text>
</comment>
<evidence type="ECO:0000259" key="9">
    <source>
        <dbReference type="Pfam" id="PF23098"/>
    </source>
</evidence>
<feature type="compositionally biased region" description="Acidic residues" evidence="6">
    <location>
        <begin position="586"/>
        <end position="599"/>
    </location>
</feature>
<dbReference type="GO" id="GO:0030686">
    <property type="term" value="C:90S preribosome"/>
    <property type="evidence" value="ECO:0007669"/>
    <property type="project" value="TreeGrafter"/>
</dbReference>
<feature type="compositionally biased region" description="Basic and acidic residues" evidence="6">
    <location>
        <begin position="650"/>
        <end position="687"/>
    </location>
</feature>
<keyword evidence="3" id="KW-0853">WD repeat</keyword>
<dbReference type="OrthoDB" id="273340at2759"/>
<dbReference type="InterPro" id="IPR012580">
    <property type="entry name" value="NUC153"/>
</dbReference>
<reference evidence="11" key="1">
    <citation type="journal article" date="2023" name="Commun. Biol.">
        <title>Genome analysis of Parmales, the sister group of diatoms, reveals the evolutionary specialization of diatoms from phago-mixotrophs to photoautotrophs.</title>
        <authorList>
            <person name="Ban H."/>
            <person name="Sato S."/>
            <person name="Yoshikawa S."/>
            <person name="Yamada K."/>
            <person name="Nakamura Y."/>
            <person name="Ichinomiya M."/>
            <person name="Sato N."/>
            <person name="Blanc-Mathieu R."/>
            <person name="Endo H."/>
            <person name="Kuwata A."/>
            <person name="Ogata H."/>
        </authorList>
    </citation>
    <scope>NUCLEOTIDE SEQUENCE [LARGE SCALE GENOMIC DNA]</scope>
    <source>
        <strain evidence="11">NIES 3700</strain>
    </source>
</reference>
<dbReference type="Gene3D" id="2.130.10.10">
    <property type="entry name" value="YVTN repeat-like/Quinoprotein amine dehydrogenase"/>
    <property type="match status" value="1"/>
</dbReference>
<evidence type="ECO:0000256" key="1">
    <source>
        <dbReference type="ARBA" id="ARBA00004604"/>
    </source>
</evidence>
<dbReference type="PANTHER" id="PTHR14927">
    <property type="entry name" value="NUCLEOLAR PROTEIN 10"/>
    <property type="match status" value="1"/>
</dbReference>
<feature type="region of interest" description="Disordered" evidence="6">
    <location>
        <begin position="738"/>
        <end position="776"/>
    </location>
</feature>
<evidence type="ECO:0000256" key="4">
    <source>
        <dbReference type="ARBA" id="ARBA00022737"/>
    </source>
</evidence>
<dbReference type="EMBL" id="BRXW01000041">
    <property type="protein sequence ID" value="GMI02250.1"/>
    <property type="molecule type" value="Genomic_DNA"/>
</dbReference>
<protein>
    <recommendedName>
        <fullName evidence="12">NUC153 domain-containing protein</fullName>
    </recommendedName>
</protein>
<dbReference type="AlphaFoldDB" id="A0A9W7CAN8"/>
<dbReference type="SUPFAM" id="SSF50978">
    <property type="entry name" value="WD40 repeat-like"/>
    <property type="match status" value="1"/>
</dbReference>
<dbReference type="Proteomes" id="UP001165122">
    <property type="component" value="Unassembled WGS sequence"/>
</dbReference>
<dbReference type="Pfam" id="PF23097">
    <property type="entry name" value="NOL10_2nd"/>
    <property type="match status" value="1"/>
</dbReference>
<comment type="subcellular location">
    <subcellularLocation>
        <location evidence="1">Nucleus</location>
        <location evidence="1">Nucleolus</location>
    </subcellularLocation>
</comment>
<sequence length="776" mass="86836">MEVQDRNGVKVYGLSTGKPLPSWLGERARRNLSKRDETVRRRIDLIQDFQFTSSSSKLRQSANGQFLAATGSYPPSIKMYELSEMALKFERRLDAEAVDFRFLSDDYGKLVILEADRNVEFQAPYGKHYKVRIPTFGRSLVYEPSSCELYVTSCSGDVYKINLEEGRFEEPLNEKRNDVPGTTCCEISPTHRMLGVGGEDGVLRFYDTRTASTTSNSLTSAFSSLDIAAATSSYGFSDTAARDVTSLAFEDNGVMMAVGTSNGCVALYDIRSSKPLHVKEHNYGLPIHTCAFHHSTGSVLSADKKIIKGWKFKGSSTFGGGVFGSEFDDEEAVGDVQTQDSNKIGSAVCNIEAAGDFNHFIIGGDENFATQNPKHSFTSGLLLCAGEQTRCQAFYAPTLGPAPRWCSFLDNITEELEERNLSNEINSASNAESVYEDYKFLTRDEVEKLGIDNLVGTPLLRGYMHGFFIDSSLYSKIRSVANPFEFEEYRKKKIKEKIEAKRASRITAKKDSKVVGTGINKDLAERLADKSQKGKKAGKTADQLLSDNRFGSLFDNPDFAIDESAEDFKLRNPSGVAGVKDTRNDEDMDSDRDEDDEGEREGKEGVEEKWGDESDGSDDDDRGNERVDRFEESDDSDDDDGFRGAKVRGARYEAEREMEKQLKKEKEKQKEISKKKEEKEKEKGSEKKKGKKKAKMTEGYGDKDQNAEVELGERLAKMEEEAKSKSFKRKFDSRGAVREFTYVPKSKEAEEDNKKAKGSGGRSRKERRGVKDLKLK</sequence>
<dbReference type="GO" id="GO:0032040">
    <property type="term" value="C:small-subunit processome"/>
    <property type="evidence" value="ECO:0007669"/>
    <property type="project" value="TreeGrafter"/>
</dbReference>
<gene>
    <name evidence="10" type="ORF">TrLO_g6058</name>
</gene>
<evidence type="ECO:0000256" key="5">
    <source>
        <dbReference type="ARBA" id="ARBA00023242"/>
    </source>
</evidence>
<keyword evidence="5" id="KW-0539">Nucleus</keyword>
<proteinExistence type="inferred from homology"/>
<dbReference type="SMART" id="SM00320">
    <property type="entry name" value="WD40"/>
    <property type="match status" value="3"/>
</dbReference>
<evidence type="ECO:0000313" key="10">
    <source>
        <dbReference type="EMBL" id="GMI02250.1"/>
    </source>
</evidence>
<feature type="compositionally biased region" description="Acidic residues" evidence="6">
    <location>
        <begin position="631"/>
        <end position="640"/>
    </location>
</feature>
<feature type="domain" description="Nucleolar protein 10-like second" evidence="8">
    <location>
        <begin position="434"/>
        <end position="482"/>
    </location>
</feature>
<organism evidence="10 11">
    <name type="scientific">Triparma laevis f. longispina</name>
    <dbReference type="NCBI Taxonomy" id="1714387"/>
    <lineage>
        <taxon>Eukaryota</taxon>
        <taxon>Sar</taxon>
        <taxon>Stramenopiles</taxon>
        <taxon>Ochrophyta</taxon>
        <taxon>Bolidophyceae</taxon>
        <taxon>Parmales</taxon>
        <taxon>Triparmaceae</taxon>
        <taxon>Triparma</taxon>
    </lineage>
</organism>
<keyword evidence="11" id="KW-1185">Reference proteome</keyword>
<evidence type="ECO:0000313" key="11">
    <source>
        <dbReference type="Proteomes" id="UP001165122"/>
    </source>
</evidence>
<feature type="compositionally biased region" description="Acidic residues" evidence="6">
    <location>
        <begin position="613"/>
        <end position="622"/>
    </location>
</feature>
<dbReference type="GO" id="GO:0000462">
    <property type="term" value="P:maturation of SSU-rRNA from tricistronic rRNA transcript (SSU-rRNA, 5.8S rRNA, LSU-rRNA)"/>
    <property type="evidence" value="ECO:0007669"/>
    <property type="project" value="TreeGrafter"/>
</dbReference>
<feature type="region of interest" description="Disordered" evidence="6">
    <location>
        <begin position="572"/>
        <end position="708"/>
    </location>
</feature>
<dbReference type="InterPro" id="IPR015943">
    <property type="entry name" value="WD40/YVTN_repeat-like_dom_sf"/>
</dbReference>
<dbReference type="Pfam" id="PF23098">
    <property type="entry name" value="Beta-prop_NOL10_N"/>
    <property type="match status" value="2"/>
</dbReference>
<evidence type="ECO:0000259" key="7">
    <source>
        <dbReference type="Pfam" id="PF08159"/>
    </source>
</evidence>
<evidence type="ECO:0000259" key="8">
    <source>
        <dbReference type="Pfam" id="PF23097"/>
    </source>
</evidence>
<dbReference type="Pfam" id="PF08159">
    <property type="entry name" value="NUC153"/>
    <property type="match status" value="1"/>
</dbReference>
<evidence type="ECO:0000256" key="2">
    <source>
        <dbReference type="ARBA" id="ARBA00005264"/>
    </source>
</evidence>
<evidence type="ECO:0008006" key="12">
    <source>
        <dbReference type="Google" id="ProtNLM"/>
    </source>
</evidence>
<comment type="caution">
    <text evidence="10">The sequence shown here is derived from an EMBL/GenBank/DDBJ whole genome shotgun (WGS) entry which is preliminary data.</text>
</comment>
<dbReference type="InterPro" id="IPR036322">
    <property type="entry name" value="WD40_repeat_dom_sf"/>
</dbReference>
<dbReference type="InterPro" id="IPR056551">
    <property type="entry name" value="Beta-prop_NOL10_N"/>
</dbReference>
<evidence type="ECO:0000256" key="6">
    <source>
        <dbReference type="SAM" id="MobiDB-lite"/>
    </source>
</evidence>
<dbReference type="PANTHER" id="PTHR14927:SF0">
    <property type="entry name" value="NUCLEOLAR PROTEIN 10"/>
    <property type="match status" value="1"/>
</dbReference>
<name>A0A9W7CAN8_9STRA</name>
<feature type="domain" description="Nucleolar protein 10-like N-terminal" evidence="9">
    <location>
        <begin position="1"/>
        <end position="319"/>
    </location>
</feature>
<dbReference type="InterPro" id="IPR056550">
    <property type="entry name" value="NOL10_2nd"/>
</dbReference>